<comment type="caution">
    <text evidence="3">The sequence shown here is derived from an EMBL/GenBank/DDBJ whole genome shotgun (WGS) entry which is preliminary data.</text>
</comment>
<dbReference type="AlphaFoldDB" id="A0A0G1G7D5"/>
<evidence type="ECO:0000313" key="4">
    <source>
        <dbReference type="Proteomes" id="UP000033980"/>
    </source>
</evidence>
<feature type="transmembrane region" description="Helical" evidence="1">
    <location>
        <begin position="329"/>
        <end position="354"/>
    </location>
</feature>
<evidence type="ECO:0000313" key="3">
    <source>
        <dbReference type="EMBL" id="KKS94868.1"/>
    </source>
</evidence>
<dbReference type="InterPro" id="IPR050879">
    <property type="entry name" value="Acyltransferase_3"/>
</dbReference>
<accession>A0A0G1G7D5</accession>
<proteinExistence type="predicted"/>
<dbReference type="PANTHER" id="PTHR23028">
    <property type="entry name" value="ACETYLTRANSFERASE"/>
    <property type="match status" value="1"/>
</dbReference>
<gene>
    <name evidence="3" type="ORF">UV68_C0001G0009</name>
</gene>
<organism evidence="3 4">
    <name type="scientific">Candidatus Collierbacteria bacterium GW2011_GWC2_43_12</name>
    <dbReference type="NCBI Taxonomy" id="1618390"/>
    <lineage>
        <taxon>Bacteria</taxon>
        <taxon>Candidatus Collieribacteriota</taxon>
    </lineage>
</organism>
<dbReference type="GO" id="GO:0016747">
    <property type="term" value="F:acyltransferase activity, transferring groups other than amino-acyl groups"/>
    <property type="evidence" value="ECO:0007669"/>
    <property type="project" value="InterPro"/>
</dbReference>
<feature type="transmembrane region" description="Helical" evidence="1">
    <location>
        <begin position="99"/>
        <end position="126"/>
    </location>
</feature>
<feature type="transmembrane region" description="Helical" evidence="1">
    <location>
        <begin position="261"/>
        <end position="281"/>
    </location>
</feature>
<name>A0A0G1G7D5_9BACT</name>
<keyword evidence="1" id="KW-0472">Membrane</keyword>
<feature type="transmembrane region" description="Helical" evidence="1">
    <location>
        <begin position="146"/>
        <end position="174"/>
    </location>
</feature>
<dbReference type="PATRIC" id="fig|1618390.3.peg.9"/>
<keyword evidence="3" id="KW-0808">Transferase</keyword>
<dbReference type="Proteomes" id="UP000033980">
    <property type="component" value="Unassembled WGS sequence"/>
</dbReference>
<evidence type="ECO:0000256" key="1">
    <source>
        <dbReference type="SAM" id="Phobius"/>
    </source>
</evidence>
<dbReference type="EMBL" id="LCFK01000001">
    <property type="protein sequence ID" value="KKS94868.1"/>
    <property type="molecule type" value="Genomic_DNA"/>
</dbReference>
<keyword evidence="1 3" id="KW-0812">Transmembrane</keyword>
<feature type="transmembrane region" description="Helical" evidence="1">
    <location>
        <begin position="12"/>
        <end position="35"/>
    </location>
</feature>
<sequence>MSNERYTKLDGLRGLLSVIVALNHSFLVIAIPSYANVWGQNYLEFYDLQSKLQQVFMLLGNGGVAVTLFFILSGLVLGQSLSRIEFSTRGLTSFYTKRILRLYPVYAFVILLIAVYMKLGFAYQTFPMASAWYNWWMNFDMTLKEFIYNFFFIHTYLGGVTWTLRVILIASFIFPAFYLIYRKTTPFLDLLITVGLLVAGFTVLNIPDFRDLRYLYMFYAGLCLPKFKSFLADLPPRAISLLATPVTLALLASRYVTDEYIGGVVETVIGWFIIGIIVYSNKTRLFDFLNKQIFQFLGKISYSLYLIHFSILYILARLMFAFLPNLPYASHYITLHSLLFGLSLLIAVYISVFVHRFVEQPSSTLANTIGQKIVKK</sequence>
<feature type="transmembrane region" description="Helical" evidence="1">
    <location>
        <begin position="302"/>
        <end position="323"/>
    </location>
</feature>
<protein>
    <submittedName>
        <fullName evidence="3">Putative transferase transmembrane protein</fullName>
    </submittedName>
</protein>
<dbReference type="Pfam" id="PF01757">
    <property type="entry name" value="Acyl_transf_3"/>
    <property type="match status" value="1"/>
</dbReference>
<keyword evidence="1" id="KW-1133">Transmembrane helix</keyword>
<reference evidence="3 4" key="1">
    <citation type="journal article" date="2015" name="Nature">
        <title>rRNA introns, odd ribosomes, and small enigmatic genomes across a large radiation of phyla.</title>
        <authorList>
            <person name="Brown C.T."/>
            <person name="Hug L.A."/>
            <person name="Thomas B.C."/>
            <person name="Sharon I."/>
            <person name="Castelle C.J."/>
            <person name="Singh A."/>
            <person name="Wilkins M.J."/>
            <person name="Williams K.H."/>
            <person name="Banfield J.F."/>
        </authorList>
    </citation>
    <scope>NUCLEOTIDE SEQUENCE [LARGE SCALE GENOMIC DNA]</scope>
</reference>
<evidence type="ECO:0000259" key="2">
    <source>
        <dbReference type="Pfam" id="PF01757"/>
    </source>
</evidence>
<dbReference type="InterPro" id="IPR002656">
    <property type="entry name" value="Acyl_transf_3_dom"/>
</dbReference>
<feature type="domain" description="Acyltransferase 3" evidence="2">
    <location>
        <begin position="8"/>
        <end position="351"/>
    </location>
</feature>
<feature type="transmembrane region" description="Helical" evidence="1">
    <location>
        <begin position="186"/>
        <end position="206"/>
    </location>
</feature>
<feature type="transmembrane region" description="Helical" evidence="1">
    <location>
        <begin position="55"/>
        <end position="78"/>
    </location>
</feature>